<comment type="caution">
    <text evidence="2">The sequence shown here is derived from an EMBL/GenBank/DDBJ whole genome shotgun (WGS) entry which is preliminary data.</text>
</comment>
<evidence type="ECO:0000313" key="3">
    <source>
        <dbReference type="EMBL" id="RFA97760.1"/>
    </source>
</evidence>
<evidence type="ECO:0000313" key="4">
    <source>
        <dbReference type="Proteomes" id="UP000256877"/>
    </source>
</evidence>
<feature type="region of interest" description="Disordered" evidence="1">
    <location>
        <begin position="32"/>
        <end position="65"/>
    </location>
</feature>
<evidence type="ECO:0000313" key="2">
    <source>
        <dbReference type="EMBL" id="RFA93036.1"/>
    </source>
</evidence>
<dbReference type="AlphaFoldDB" id="A0A371QU99"/>
<gene>
    <name evidence="2" type="ORF">CGL51_13720</name>
    <name evidence="3" type="ORF">CGL52_08420</name>
</gene>
<accession>A0A371QU99</accession>
<dbReference type="EMBL" id="NMUE01000074">
    <property type="protein sequence ID" value="RFA93036.1"/>
    <property type="molecule type" value="Genomic_DNA"/>
</dbReference>
<dbReference type="Proteomes" id="UP000257123">
    <property type="component" value="Unassembled WGS sequence"/>
</dbReference>
<dbReference type="OrthoDB" id="30348at2157"/>
<organism evidence="2 5">
    <name type="scientific">Pyrobaculum aerophilum</name>
    <dbReference type="NCBI Taxonomy" id="13773"/>
    <lineage>
        <taxon>Archaea</taxon>
        <taxon>Thermoproteota</taxon>
        <taxon>Thermoprotei</taxon>
        <taxon>Thermoproteales</taxon>
        <taxon>Thermoproteaceae</taxon>
        <taxon>Pyrobaculum</taxon>
    </lineage>
</organism>
<dbReference type="RefSeq" id="WP_116422111.1">
    <property type="nucleotide sequence ID" value="NZ_NMUE01000074.1"/>
</dbReference>
<proteinExistence type="predicted"/>
<reference evidence="4 5" key="1">
    <citation type="submission" date="2017-07" db="EMBL/GenBank/DDBJ databases">
        <title>Draft genome sequence of aerobic hyperthermophilic archaea, Pyrobaculum aerophilum YKB31 and YKB32.</title>
        <authorList>
            <person name="Mochizuki T."/>
            <person name="Berliner A.J."/>
            <person name="Yoshida-Takashima Y."/>
            <person name="Takaki Y."/>
            <person name="Nunoura T."/>
            <person name="Takai K."/>
        </authorList>
    </citation>
    <scope>NUCLEOTIDE SEQUENCE [LARGE SCALE GENOMIC DNA]</scope>
    <source>
        <strain evidence="2 5">YKB31</strain>
        <strain evidence="3 4">YKB32</strain>
    </source>
</reference>
<evidence type="ECO:0000256" key="1">
    <source>
        <dbReference type="SAM" id="MobiDB-lite"/>
    </source>
</evidence>
<name>A0A371QU99_9CREN</name>
<feature type="compositionally biased region" description="Low complexity" evidence="1">
    <location>
        <begin position="46"/>
        <end position="65"/>
    </location>
</feature>
<dbReference type="Proteomes" id="UP000256877">
    <property type="component" value="Unassembled WGS sequence"/>
</dbReference>
<protein>
    <submittedName>
        <fullName evidence="2">Uncharacterized protein</fullName>
    </submittedName>
</protein>
<dbReference type="EMBL" id="NMUF01000022">
    <property type="protein sequence ID" value="RFA97760.1"/>
    <property type="molecule type" value="Genomic_DNA"/>
</dbReference>
<evidence type="ECO:0000313" key="5">
    <source>
        <dbReference type="Proteomes" id="UP000257123"/>
    </source>
</evidence>
<sequence length="123" mass="13420">MSRQKFFPSPRGNGAMVLKKKTLSAILEEADNGGFQPVPQSPHSIQESVEPVEAPQPVQPVATAGPQASGWQYHLATAITQMPEDMAAKLLGCLPKDFIIEMLKSRSNDPLMKLALLLLQRNV</sequence>